<dbReference type="AlphaFoldDB" id="A0AA36IS83"/>
<evidence type="ECO:0000259" key="1">
    <source>
        <dbReference type="PROSITE" id="PS50835"/>
    </source>
</evidence>
<organism evidence="2 3">
    <name type="scientific">Effrenium voratum</name>
    <dbReference type="NCBI Taxonomy" id="2562239"/>
    <lineage>
        <taxon>Eukaryota</taxon>
        <taxon>Sar</taxon>
        <taxon>Alveolata</taxon>
        <taxon>Dinophyceae</taxon>
        <taxon>Suessiales</taxon>
        <taxon>Symbiodiniaceae</taxon>
        <taxon>Effrenium</taxon>
    </lineage>
</organism>
<comment type="caution">
    <text evidence="2">The sequence shown here is derived from an EMBL/GenBank/DDBJ whole genome shotgun (WGS) entry which is preliminary data.</text>
</comment>
<name>A0AA36IS83_9DINO</name>
<gene>
    <name evidence="2" type="ORF">EVOR1521_LOCUS17156</name>
</gene>
<sequence>MVEAASLPDFMEGRYDMYERNTFLDFPAPLPPLPLEKAQTDPPPGLEGLCGIRSGKFISETEHSEDSTAADEADAPPPLPLEVFVTPDCFEEIDLGLPKPLSATAPAFIPCPLHGVDLPISSPSMLGMEEPQFPEPRARKQISLEEMLAVPSSPPLVPMPVAGAAPKWLPAPPSMPAPVLAEVPAPEVPAAVAVAGPSSLEGELQPGQLFCKASGEGSWNVHWTLDSKQLYNTTVRLVSSTFSLDVEGVGPMPFKALLQPKVVINNKRGGGFKKAKGKGSVVLKCEAEHAERYPKMHVAFRVGRGSLLPARVIEAHDFAEQSCCCLPEQQQEWDFRSLVDEPTGALLVSMRIEAASASP</sequence>
<dbReference type="InterPro" id="IPR007110">
    <property type="entry name" value="Ig-like_dom"/>
</dbReference>
<reference evidence="2" key="1">
    <citation type="submission" date="2023-08" db="EMBL/GenBank/DDBJ databases">
        <authorList>
            <person name="Chen Y."/>
            <person name="Shah S."/>
            <person name="Dougan E. K."/>
            <person name="Thang M."/>
            <person name="Chan C."/>
        </authorList>
    </citation>
    <scope>NUCLEOTIDE SEQUENCE</scope>
</reference>
<accession>A0AA36IS83</accession>
<dbReference type="PROSITE" id="PS50835">
    <property type="entry name" value="IG_LIKE"/>
    <property type="match status" value="1"/>
</dbReference>
<evidence type="ECO:0000313" key="2">
    <source>
        <dbReference type="EMBL" id="CAJ1391922.1"/>
    </source>
</evidence>
<keyword evidence="3" id="KW-1185">Reference proteome</keyword>
<dbReference type="EMBL" id="CAUJNA010002225">
    <property type="protein sequence ID" value="CAJ1391922.1"/>
    <property type="molecule type" value="Genomic_DNA"/>
</dbReference>
<evidence type="ECO:0000313" key="3">
    <source>
        <dbReference type="Proteomes" id="UP001178507"/>
    </source>
</evidence>
<dbReference type="Proteomes" id="UP001178507">
    <property type="component" value="Unassembled WGS sequence"/>
</dbReference>
<protein>
    <recommendedName>
        <fullName evidence="1">Ig-like domain-containing protein</fullName>
    </recommendedName>
</protein>
<feature type="domain" description="Ig-like" evidence="1">
    <location>
        <begin position="186"/>
        <end position="301"/>
    </location>
</feature>
<proteinExistence type="predicted"/>